<proteinExistence type="predicted"/>
<evidence type="ECO:0000313" key="3">
    <source>
        <dbReference type="Proteomes" id="UP000183557"/>
    </source>
</evidence>
<dbReference type="Proteomes" id="UP000183557">
    <property type="component" value="Unassembled WGS sequence"/>
</dbReference>
<dbReference type="EMBL" id="FOSB01000004">
    <property type="protein sequence ID" value="SFJ74998.1"/>
    <property type="molecule type" value="Genomic_DNA"/>
</dbReference>
<dbReference type="OrthoDB" id="2456765at2"/>
<name>A0A1I3TUP8_HALDA</name>
<accession>A0A1I3TUP8</accession>
<keyword evidence="1" id="KW-0175">Coiled coil</keyword>
<dbReference type="RefSeq" id="WP_075036038.1">
    <property type="nucleotide sequence ID" value="NZ_FOSB01000004.1"/>
</dbReference>
<feature type="coiled-coil region" evidence="1">
    <location>
        <begin position="5"/>
        <end position="111"/>
    </location>
</feature>
<organism evidence="2 3">
    <name type="scientific">Halobacillus dabanensis</name>
    <dbReference type="NCBI Taxonomy" id="240302"/>
    <lineage>
        <taxon>Bacteria</taxon>
        <taxon>Bacillati</taxon>
        <taxon>Bacillota</taxon>
        <taxon>Bacilli</taxon>
        <taxon>Bacillales</taxon>
        <taxon>Bacillaceae</taxon>
        <taxon>Halobacillus</taxon>
    </lineage>
</organism>
<evidence type="ECO:0000313" key="2">
    <source>
        <dbReference type="EMBL" id="SFJ74998.1"/>
    </source>
</evidence>
<dbReference type="Gene3D" id="1.20.5.1160">
    <property type="entry name" value="Vasodilator-stimulated phosphoprotein"/>
    <property type="match status" value="1"/>
</dbReference>
<dbReference type="SUPFAM" id="SSF90257">
    <property type="entry name" value="Myosin rod fragments"/>
    <property type="match status" value="1"/>
</dbReference>
<feature type="coiled-coil region" evidence="1">
    <location>
        <begin position="172"/>
        <end position="206"/>
    </location>
</feature>
<evidence type="ECO:0000256" key="1">
    <source>
        <dbReference type="SAM" id="Coils"/>
    </source>
</evidence>
<gene>
    <name evidence="2" type="ORF">SAMN04487936_10435</name>
</gene>
<sequence>MKENIIQLEQKLIYYRAELDKYKRKVEDYQDNYHYSQLEKLKIENAELLDQIEQSNNQESVLKGELSRRVQGFDEQVEQYEEQEEKYKNEIKDWQDRFNEVERKNEELTGQIHDLDGGLKETRRRFSQSQRDLSMLQRSYAEIQKRLLTETEARMKAVQEVEKLNSTMADTKKSFSLELEDLEDQRNQLKEALDQKEQMLLQYKKDFTFLQNTFNNERKARIQEEELKEKALKECQTIRGTFSKKEEKYLEDLEHSKNKCVDLEKQSEVLLQRFREIEKELSETNERLARTDTALSELQSTYQEEKSEHEAFKKEAEQTVHGLKKDYQSLKDEREKLKTSNSQYQTEQNRLRTEMKKIASESGEKREENEKLKKELAAFQSPPYLEQIGEGEFFSQMVEHMKYLFGESVECTDNNEGKVAFMKVLEKKLEELTTDLEESHQEKD</sequence>
<protein>
    <submittedName>
        <fullName evidence="2">Uncharacterized protein</fullName>
    </submittedName>
</protein>
<feature type="coiled-coil region" evidence="1">
    <location>
        <begin position="246"/>
        <end position="375"/>
    </location>
</feature>
<reference evidence="3" key="1">
    <citation type="submission" date="2016-10" db="EMBL/GenBank/DDBJ databases">
        <authorList>
            <person name="Varghese N."/>
            <person name="Submissions S."/>
        </authorList>
    </citation>
    <scope>NUCLEOTIDE SEQUENCE [LARGE SCALE GENOMIC DNA]</scope>
    <source>
        <strain evidence="3">CGMCC 1.3704</strain>
    </source>
</reference>
<keyword evidence="3" id="KW-1185">Reference proteome</keyword>
<dbReference type="AlphaFoldDB" id="A0A1I3TUP8"/>